<dbReference type="PROSITE" id="PS50920">
    <property type="entry name" value="SOLCAR"/>
    <property type="match status" value="3"/>
</dbReference>
<evidence type="ECO:0000313" key="9">
    <source>
        <dbReference type="EMBL" id="JAP38870.1"/>
    </source>
</evidence>
<evidence type="ECO:0000256" key="2">
    <source>
        <dbReference type="ARBA" id="ARBA00006375"/>
    </source>
</evidence>
<evidence type="ECO:0000256" key="3">
    <source>
        <dbReference type="ARBA" id="ARBA00022448"/>
    </source>
</evidence>
<feature type="repeat" description="Solcar" evidence="7">
    <location>
        <begin position="122"/>
        <end position="208"/>
    </location>
</feature>
<evidence type="ECO:0000256" key="8">
    <source>
        <dbReference type="RuleBase" id="RU000488"/>
    </source>
</evidence>
<dbReference type="InterPro" id="IPR002067">
    <property type="entry name" value="MCP"/>
</dbReference>
<evidence type="ECO:0000256" key="7">
    <source>
        <dbReference type="PROSITE-ProRule" id="PRU00282"/>
    </source>
</evidence>
<protein>
    <submittedName>
        <fullName evidence="9">Mitochondrial thiamine pyrophosphate carrier</fullName>
    </submittedName>
</protein>
<keyword evidence="5" id="KW-0677">Repeat</keyword>
<proteinExistence type="inferred from homology"/>
<comment type="subcellular location">
    <subcellularLocation>
        <location evidence="1">Membrane</location>
        <topology evidence="1">Multi-pass membrane protein</topology>
    </subcellularLocation>
</comment>
<dbReference type="GO" id="GO:0016020">
    <property type="term" value="C:membrane"/>
    <property type="evidence" value="ECO:0007669"/>
    <property type="project" value="UniProtKB-SubCell"/>
</dbReference>
<keyword evidence="6 7" id="KW-0472">Membrane</keyword>
<sequence length="338" mass="37146">MVGFEASKERTLSKMDFLAAGCVSGFFSRACVQPLDVVKVRFQLQVEPISGLESSSKYRSCLQAIRCITAEEGFSAFWKGHLSSQLLAVSFSGTQFAAFEIYTYWWSTLLLHNTNNQQPYPLSPLPNFLCGSLAGITGGTITQPLDVLKTRFIAQGEPRTYKNLNDAVVSIMRKDGITGFFRGLSPSLLLIAPQTGLQFSIYKLVNRLVDIFTNDAKESLDRSTPLRVKSIGALQNISAGAIAGMVSKCAVYPMDVAKKRLQVQGFEEARCRFGRLHSSSSLRDCIITMCREEGPSSLFKGLSPSLLKACVSIGVRFGVYEEVCSLLSSHHKGRLLKP</sequence>
<dbReference type="SUPFAM" id="SSF103506">
    <property type="entry name" value="Mitochondrial carrier"/>
    <property type="match status" value="1"/>
</dbReference>
<evidence type="ECO:0000256" key="4">
    <source>
        <dbReference type="ARBA" id="ARBA00022692"/>
    </source>
</evidence>
<dbReference type="EMBL" id="GEEE01024355">
    <property type="protein sequence ID" value="JAP38870.1"/>
    <property type="molecule type" value="Transcribed_RNA"/>
</dbReference>
<dbReference type="PRINTS" id="PR00926">
    <property type="entry name" value="MITOCARRIER"/>
</dbReference>
<name>A0A0X3NHS2_SCHSO</name>
<dbReference type="AlphaFoldDB" id="A0A0X3NHS2"/>
<dbReference type="Pfam" id="PF00153">
    <property type="entry name" value="Mito_carr"/>
    <property type="match status" value="3"/>
</dbReference>
<dbReference type="InterPro" id="IPR023395">
    <property type="entry name" value="MCP_dom_sf"/>
</dbReference>
<keyword evidence="4 7" id="KW-0812">Transmembrane</keyword>
<feature type="repeat" description="Solcar" evidence="7">
    <location>
        <begin position="231"/>
        <end position="326"/>
    </location>
</feature>
<evidence type="ECO:0000256" key="6">
    <source>
        <dbReference type="ARBA" id="ARBA00023136"/>
    </source>
</evidence>
<organism evidence="9">
    <name type="scientific">Schistocephalus solidus</name>
    <name type="common">Tapeworm</name>
    <dbReference type="NCBI Taxonomy" id="70667"/>
    <lineage>
        <taxon>Eukaryota</taxon>
        <taxon>Metazoa</taxon>
        <taxon>Spiralia</taxon>
        <taxon>Lophotrochozoa</taxon>
        <taxon>Platyhelminthes</taxon>
        <taxon>Cestoda</taxon>
        <taxon>Eucestoda</taxon>
        <taxon>Diphyllobothriidea</taxon>
        <taxon>Diphyllobothriidae</taxon>
        <taxon>Schistocephalus</taxon>
    </lineage>
</organism>
<keyword evidence="3 8" id="KW-0813">Transport</keyword>
<dbReference type="PANTHER" id="PTHR24089">
    <property type="entry name" value="SOLUTE CARRIER FAMILY 25"/>
    <property type="match status" value="1"/>
</dbReference>
<reference evidence="9" key="1">
    <citation type="submission" date="2016-01" db="EMBL/GenBank/DDBJ databases">
        <title>Reference transcriptome for the parasite Schistocephalus solidus: insights into the molecular evolution of parasitism.</title>
        <authorList>
            <person name="Hebert F.O."/>
            <person name="Grambauer S."/>
            <person name="Barber I."/>
            <person name="Landry C.R."/>
            <person name="Aubin-Horth N."/>
        </authorList>
    </citation>
    <scope>NUCLEOTIDE SEQUENCE</scope>
</reference>
<dbReference type="InterPro" id="IPR018108">
    <property type="entry name" value="MCP_transmembrane"/>
</dbReference>
<dbReference type="GO" id="GO:0055085">
    <property type="term" value="P:transmembrane transport"/>
    <property type="evidence" value="ECO:0007669"/>
    <property type="project" value="InterPro"/>
</dbReference>
<accession>A0A0X3NHS2</accession>
<dbReference type="Gene3D" id="1.50.40.10">
    <property type="entry name" value="Mitochondrial carrier domain"/>
    <property type="match status" value="1"/>
</dbReference>
<evidence type="ECO:0000256" key="1">
    <source>
        <dbReference type="ARBA" id="ARBA00004141"/>
    </source>
</evidence>
<comment type="similarity">
    <text evidence="2 8">Belongs to the mitochondrial carrier (TC 2.A.29) family.</text>
</comment>
<evidence type="ECO:0000256" key="5">
    <source>
        <dbReference type="ARBA" id="ARBA00022737"/>
    </source>
</evidence>
<gene>
    <name evidence="9" type="primary">TPC</name>
    <name evidence="9" type="ORF">TR160890</name>
</gene>
<feature type="repeat" description="Solcar" evidence="7">
    <location>
        <begin position="12"/>
        <end position="105"/>
    </location>
</feature>